<dbReference type="PANTHER" id="PTHR34549">
    <property type="entry name" value="PHOTOSYSTEM I REACTION CENTER SUBUNIT IV A, CHLOROPLASTIC-RELATED"/>
    <property type="match status" value="1"/>
</dbReference>
<dbReference type="Pfam" id="PF02427">
    <property type="entry name" value="PSI_PsaE"/>
    <property type="match status" value="1"/>
</dbReference>
<comment type="similarity">
    <text evidence="3">Belongs to the PsaE family.</text>
</comment>
<organism evidence="8">
    <name type="scientific">Bryopsis corticulans</name>
    <dbReference type="NCBI Taxonomy" id="325651"/>
    <lineage>
        <taxon>Eukaryota</taxon>
        <taxon>Viridiplantae</taxon>
        <taxon>Chlorophyta</taxon>
        <taxon>core chlorophytes</taxon>
        <taxon>Ulvophyceae</taxon>
        <taxon>TCBD clade</taxon>
        <taxon>Bryopsidales</taxon>
        <taxon>Bryopsidineae</taxon>
        <taxon>Bryopsidaceae</taxon>
        <taxon>Bryopsis</taxon>
    </lineage>
</organism>
<dbReference type="SMR" id="A0A4V8H007"/>
<dbReference type="GO" id="GO:0009538">
    <property type="term" value="C:photosystem I reaction center"/>
    <property type="evidence" value="ECO:0007669"/>
    <property type="project" value="InterPro"/>
</dbReference>
<accession>A0A4V8H007</accession>
<dbReference type="SUPFAM" id="SSF50090">
    <property type="entry name" value="Electron transport accessory proteins"/>
    <property type="match status" value="1"/>
</dbReference>
<dbReference type="PDB" id="6IGZ">
    <property type="method" value="EM"/>
    <property type="resolution" value="3.49 A"/>
    <property type="chains" value="E=1-91"/>
</dbReference>
<keyword evidence="6" id="KW-0472">Membrane</keyword>
<evidence type="ECO:0000256" key="4">
    <source>
        <dbReference type="ARBA" id="ARBA00022531"/>
    </source>
</evidence>
<reference evidence="8 9" key="1">
    <citation type="journal article" date="2019" name="Nat. Plants">
        <title>Structure of a green algal photosystem I in complex with a large number of light-harvesting complex I subunits.</title>
        <authorList>
            <person name="Qin X."/>
            <person name="Pi X."/>
            <person name="Wang W."/>
            <person name="Han G."/>
            <person name="Zhu L."/>
            <person name="Liu M."/>
            <person name="Cheng L."/>
            <person name="Shen J.R."/>
            <person name="Kuang T."/>
            <person name="Sui S.F."/>
        </authorList>
    </citation>
    <scope>STRUCTURE BY ELECTRON MICROSCOPY (3.49 ANGSTROMS)</scope>
</reference>
<comment type="function">
    <text evidence="1">Stabilizes the interaction between PsaC and the PSI core, assists the docking of the ferredoxin to PSI and interacts with ferredoxin-NADP oxidoreductase.</text>
</comment>
<comment type="subcellular location">
    <subcellularLocation>
        <location evidence="2">Membrane</location>
        <topology evidence="2">Peripheral membrane protein</topology>
    </subcellularLocation>
</comment>
<evidence type="ECO:0000256" key="1">
    <source>
        <dbReference type="ARBA" id="ARBA00001993"/>
    </source>
</evidence>
<keyword evidence="8 9" id="KW-0002">3D-structure</keyword>
<dbReference type="InterPro" id="IPR003375">
    <property type="entry name" value="PSI_PsaE"/>
</dbReference>
<dbReference type="Gene3D" id="2.30.30.50">
    <property type="match status" value="1"/>
</dbReference>
<keyword evidence="5" id="KW-0603">Photosystem I</keyword>
<protein>
    <submittedName>
        <fullName evidence="8">PsaE</fullName>
    </submittedName>
</protein>
<proteinExistence type="evidence at protein level"/>
<evidence type="ECO:0000256" key="6">
    <source>
        <dbReference type="ARBA" id="ARBA00023136"/>
    </source>
</evidence>
<sequence>MQFSAVRIATSVRATPVRAAKAEPETPPPVGPKRGSRVKILRPESYWYNRAGKVVSCDQTGIKYPVTVRFEDVNYAGVSTNNFGLQEVEEL</sequence>
<dbReference type="InterPro" id="IPR008990">
    <property type="entry name" value="Elect_transpt_acc-like_dom_sf"/>
</dbReference>
<evidence type="ECO:0000256" key="2">
    <source>
        <dbReference type="ARBA" id="ARBA00004170"/>
    </source>
</evidence>
<evidence type="ECO:0000313" key="8">
    <source>
        <dbReference type="PDB" id="6IGZ"/>
    </source>
</evidence>
<dbReference type="EMDB" id="EMD-9670"/>
<dbReference type="GO" id="GO:0015979">
    <property type="term" value="P:photosynthesis"/>
    <property type="evidence" value="ECO:0007669"/>
    <property type="project" value="UniProtKB-KW"/>
</dbReference>
<keyword evidence="4" id="KW-0602">Photosynthesis</keyword>
<evidence type="ECO:0000256" key="5">
    <source>
        <dbReference type="ARBA" id="ARBA00022836"/>
    </source>
</evidence>
<dbReference type="PANTHER" id="PTHR34549:SF2">
    <property type="entry name" value="PHOTOSYSTEM I SUBUNIT IV"/>
    <property type="match status" value="1"/>
</dbReference>
<evidence type="ECO:0000256" key="3">
    <source>
        <dbReference type="ARBA" id="ARBA00007501"/>
    </source>
</evidence>
<name>A0A4V8H007_9CHLO</name>
<dbReference type="PDBsum" id="6IGZ"/>
<evidence type="ECO:0000256" key="7">
    <source>
        <dbReference type="SAM" id="MobiDB-lite"/>
    </source>
</evidence>
<evidence type="ECO:0007829" key="9">
    <source>
        <dbReference type="PDB" id="6IGZ"/>
    </source>
</evidence>
<feature type="region of interest" description="Disordered" evidence="7">
    <location>
        <begin position="17"/>
        <end position="36"/>
    </location>
</feature>
<dbReference type="AlphaFoldDB" id="A0A4V8H007"/>